<reference evidence="3" key="1">
    <citation type="journal article" date="2019" name="Int. J. Syst. Evol. Microbiol.">
        <title>The Global Catalogue of Microorganisms (GCM) 10K type strain sequencing project: providing services to taxonomists for standard genome sequencing and annotation.</title>
        <authorList>
            <consortium name="The Broad Institute Genomics Platform"/>
            <consortium name="The Broad Institute Genome Sequencing Center for Infectious Disease"/>
            <person name="Wu L."/>
            <person name="Ma J."/>
        </authorList>
    </citation>
    <scope>NUCLEOTIDE SEQUENCE [LARGE SCALE GENOMIC DNA]</scope>
    <source>
        <strain evidence="3">JCM 17657</strain>
    </source>
</reference>
<proteinExistence type="predicted"/>
<sequence>MPIVTPFSSTSSSKIASAVPFDELGVAVAGVIGIPILHIGPRAPSVPYESGTLGTSRHTRMSRVPALAPRGGRSDTEQGSDQ</sequence>
<evidence type="ECO:0000313" key="2">
    <source>
        <dbReference type="EMBL" id="GAA4981958.1"/>
    </source>
</evidence>
<name>A0ABP9HZ53_9ACTN</name>
<evidence type="ECO:0000256" key="1">
    <source>
        <dbReference type="SAM" id="MobiDB-lite"/>
    </source>
</evidence>
<feature type="region of interest" description="Disordered" evidence="1">
    <location>
        <begin position="45"/>
        <end position="82"/>
    </location>
</feature>
<organism evidence="2 3">
    <name type="scientific">Streptomyces hyderabadensis</name>
    <dbReference type="NCBI Taxonomy" id="598549"/>
    <lineage>
        <taxon>Bacteria</taxon>
        <taxon>Bacillati</taxon>
        <taxon>Actinomycetota</taxon>
        <taxon>Actinomycetes</taxon>
        <taxon>Kitasatosporales</taxon>
        <taxon>Streptomycetaceae</taxon>
        <taxon>Streptomyces</taxon>
    </lineage>
</organism>
<gene>
    <name evidence="2" type="ORF">GCM10023257_20530</name>
</gene>
<dbReference type="Proteomes" id="UP001500610">
    <property type="component" value="Unassembled WGS sequence"/>
</dbReference>
<keyword evidence="3" id="KW-1185">Reference proteome</keyword>
<evidence type="ECO:0000313" key="3">
    <source>
        <dbReference type="Proteomes" id="UP001500610"/>
    </source>
</evidence>
<protein>
    <submittedName>
        <fullName evidence="2">Uncharacterized protein</fullName>
    </submittedName>
</protein>
<dbReference type="EMBL" id="BAABIV010000007">
    <property type="protein sequence ID" value="GAA4981958.1"/>
    <property type="molecule type" value="Genomic_DNA"/>
</dbReference>
<comment type="caution">
    <text evidence="2">The sequence shown here is derived from an EMBL/GenBank/DDBJ whole genome shotgun (WGS) entry which is preliminary data.</text>
</comment>
<accession>A0ABP9HZ53</accession>